<sequence>MADAAATRVITLKQAFRVGNLGALTRTDLDRYYVDLSAVRRGACRVGVGQM</sequence>
<proteinExistence type="predicted"/>
<organism evidence="1">
    <name type="scientific">Lyngbya confervoides BDU141951</name>
    <dbReference type="NCBI Taxonomy" id="1574623"/>
    <lineage>
        <taxon>Bacteria</taxon>
        <taxon>Bacillati</taxon>
        <taxon>Cyanobacteriota</taxon>
        <taxon>Cyanophyceae</taxon>
        <taxon>Oscillatoriophycideae</taxon>
        <taxon>Oscillatoriales</taxon>
        <taxon>Microcoleaceae</taxon>
        <taxon>Lyngbya</taxon>
    </lineage>
</organism>
<accession>A0A8T6QW33</accession>
<gene>
    <name evidence="1" type="ORF">QQ91_019935</name>
</gene>
<name>A0A8T6QW33_9CYAN</name>
<protein>
    <submittedName>
        <fullName evidence="1">Uncharacterized protein</fullName>
    </submittedName>
</protein>
<dbReference type="AlphaFoldDB" id="A0A8T6QW33"/>
<comment type="caution">
    <text evidence="1">The sequence shown here is derived from an EMBL/GenBank/DDBJ whole genome shotgun (WGS) entry which is preliminary data.</text>
</comment>
<dbReference type="EMBL" id="JTHE02000003">
    <property type="protein sequence ID" value="NEV69371.1"/>
    <property type="molecule type" value="Genomic_DNA"/>
</dbReference>
<evidence type="ECO:0000313" key="1">
    <source>
        <dbReference type="EMBL" id="NEV69371.1"/>
    </source>
</evidence>
<reference evidence="1" key="2">
    <citation type="journal article" date="2015" name="Genome Announc.">
        <title>Draft Genome Sequence of Filamentous Marine Cyanobacterium Lyngbya confervoides Strain BDU141951.</title>
        <authorList>
            <person name="Chandrababunaidu M.M."/>
            <person name="Sen D."/>
            <person name="Tripathy S."/>
        </authorList>
    </citation>
    <scope>NUCLEOTIDE SEQUENCE</scope>
    <source>
        <strain evidence="1">BDU141951</strain>
    </source>
</reference>
<reference evidence="1" key="1">
    <citation type="submission" date="2014-11" db="EMBL/GenBank/DDBJ databases">
        <authorList>
            <person name="Malar M.C."/>
            <person name="Sen D."/>
            <person name="Tripathy S."/>
        </authorList>
    </citation>
    <scope>NUCLEOTIDE SEQUENCE</scope>
    <source>
        <strain evidence="1">BDU141951</strain>
    </source>
</reference>
<reference evidence="1" key="3">
    <citation type="submission" date="2020-02" db="EMBL/GenBank/DDBJ databases">
        <authorList>
            <person name="Sarangi A.N."/>
            <person name="Ghosh S."/>
            <person name="Mukherjee M."/>
            <person name="Tripathy S."/>
        </authorList>
    </citation>
    <scope>NUCLEOTIDE SEQUENCE</scope>
    <source>
        <strain evidence="1">BDU141951</strain>
    </source>
</reference>